<evidence type="ECO:0000313" key="3">
    <source>
        <dbReference type="Proteomes" id="UP000636960"/>
    </source>
</evidence>
<dbReference type="Proteomes" id="UP000636960">
    <property type="component" value="Unassembled WGS sequence"/>
</dbReference>
<sequence>MTSITPRSAERLDVRRAVLVGALATVLCTLLGLGAWAVNGDLPRGTRILGVDLGGLARNDAEHRLREHLTRHGHHPVRLRLDGHPVELAATEVGLRVEVALSVGRAIRGRLSLIGHHEVPPVVLVDRARLESALRARLNPGRVTVRPPAITFAGREPRPTYPRAGLDLDVDLAIRQIRHAWPVGAAADVPLVTRTPATTAAEVDALIDDVARPAVAASVTVRAGRAKARLSRDAIARSLVFRADPSGRLTPVIDPRRLGGAAADRLATLRTPPRTARIAAPPPGAAEGQPRPTKTGPDDRARPAERPQPDPEVRTVARVGGESVDLERLAADLLPVLREPAPREVTGILRRTDPGSADADLAALGIREPVATFTTYFTGGRRSPRSQNIVTIAARVDGAIVRPGETFSLNAHTGERNYAAGYRDAPVIVGGRLEPGVGGGASQFATTLFNAAYYAGLEDIEHKPHSFYFSRYPAVIESTIFYPTLDLKFRNTTPYGILIDTATTGRSVTVAMWGTRLYDSVVTEYGPRRRPTSPATVHRPAGPRCLTSSGLPGFTQDAWRVIRKDSREVERQRFTWRYDPEPRFVCGATPKRGATP</sequence>
<accession>A0A919K5A9</accession>
<feature type="compositionally biased region" description="Basic and acidic residues" evidence="1">
    <location>
        <begin position="296"/>
        <end position="315"/>
    </location>
</feature>
<name>A0A919K5A9_9ACTN</name>
<dbReference type="Pfam" id="PF04294">
    <property type="entry name" value="VanW"/>
    <property type="match status" value="1"/>
</dbReference>
<dbReference type="InterPro" id="IPR007391">
    <property type="entry name" value="Vancomycin_resist_VanW"/>
</dbReference>
<comment type="caution">
    <text evidence="2">The sequence shown here is derived from an EMBL/GenBank/DDBJ whole genome shotgun (WGS) entry which is preliminary data.</text>
</comment>
<gene>
    <name evidence="2" type="ORF">Ari01nite_64840</name>
</gene>
<dbReference type="PANTHER" id="PTHR35788:SF1">
    <property type="entry name" value="EXPORTED PROTEIN"/>
    <property type="match status" value="1"/>
</dbReference>
<dbReference type="EMBL" id="BOMV01000069">
    <property type="protein sequence ID" value="GIE99019.1"/>
    <property type="molecule type" value="Genomic_DNA"/>
</dbReference>
<organism evidence="2 3">
    <name type="scientific">Paractinoplanes rishiriensis</name>
    <dbReference type="NCBI Taxonomy" id="1050105"/>
    <lineage>
        <taxon>Bacteria</taxon>
        <taxon>Bacillati</taxon>
        <taxon>Actinomycetota</taxon>
        <taxon>Actinomycetes</taxon>
        <taxon>Micromonosporales</taxon>
        <taxon>Micromonosporaceae</taxon>
        <taxon>Paractinoplanes</taxon>
    </lineage>
</organism>
<reference evidence="2" key="1">
    <citation type="submission" date="2021-01" db="EMBL/GenBank/DDBJ databases">
        <title>Whole genome shotgun sequence of Actinoplanes rishiriensis NBRC 108556.</title>
        <authorList>
            <person name="Komaki H."/>
            <person name="Tamura T."/>
        </authorList>
    </citation>
    <scope>NUCLEOTIDE SEQUENCE</scope>
    <source>
        <strain evidence="2">NBRC 108556</strain>
    </source>
</reference>
<dbReference type="InterPro" id="IPR052913">
    <property type="entry name" value="Glycopeptide_resist_protein"/>
</dbReference>
<feature type="compositionally biased region" description="Low complexity" evidence="1">
    <location>
        <begin position="265"/>
        <end position="292"/>
    </location>
</feature>
<dbReference type="AlphaFoldDB" id="A0A919K5A9"/>
<dbReference type="RefSeq" id="WP_203786033.1">
    <property type="nucleotide sequence ID" value="NZ_BOMV01000069.1"/>
</dbReference>
<keyword evidence="3" id="KW-1185">Reference proteome</keyword>
<dbReference type="PANTHER" id="PTHR35788">
    <property type="entry name" value="EXPORTED PROTEIN-RELATED"/>
    <property type="match status" value="1"/>
</dbReference>
<feature type="region of interest" description="Disordered" evidence="1">
    <location>
        <begin position="265"/>
        <end position="319"/>
    </location>
</feature>
<evidence type="ECO:0000256" key="1">
    <source>
        <dbReference type="SAM" id="MobiDB-lite"/>
    </source>
</evidence>
<protein>
    <submittedName>
        <fullName evidence="2">Vanomycin resistance protein VanB</fullName>
    </submittedName>
</protein>
<evidence type="ECO:0000313" key="2">
    <source>
        <dbReference type="EMBL" id="GIE99019.1"/>
    </source>
</evidence>
<proteinExistence type="predicted"/>